<protein>
    <recommendedName>
        <fullName evidence="2">DUF5753 domain-containing protein</fullName>
    </recommendedName>
</protein>
<dbReference type="AlphaFoldDB" id="A0AAU7UBA6"/>
<reference evidence="1" key="1">
    <citation type="submission" date="2024-06" db="EMBL/GenBank/DDBJ databases">
        <title>Draft Genome Sequence of Deinococcus sonorensis Type Strain KR-87, a Biofilm Producing Representative of the Genus Deinococcus.</title>
        <authorList>
            <person name="Boren L.S."/>
            <person name="Grosso R.A."/>
            <person name="Hugenberg-Cox A.N."/>
            <person name="Hill J.T.E."/>
            <person name="Albert C.M."/>
            <person name="Tuohy J.M."/>
        </authorList>
    </citation>
    <scope>NUCLEOTIDE SEQUENCE</scope>
    <source>
        <strain evidence="1">KR-87</strain>
    </source>
</reference>
<evidence type="ECO:0000313" key="1">
    <source>
        <dbReference type="EMBL" id="XBV85645.1"/>
    </source>
</evidence>
<organism evidence="1">
    <name type="scientific">Deinococcus sonorensis KR-87</name>
    <dbReference type="NCBI Taxonomy" id="694439"/>
    <lineage>
        <taxon>Bacteria</taxon>
        <taxon>Thermotogati</taxon>
        <taxon>Deinococcota</taxon>
        <taxon>Deinococci</taxon>
        <taxon>Deinococcales</taxon>
        <taxon>Deinococcaceae</taxon>
        <taxon>Deinococcus</taxon>
    </lineage>
</organism>
<sequence>MGWRIFATAEIRDSHATLYLTPQQTVCLRAKAGEALLLDRAYATVEDAIMDAAVQPQLPQPLYDALLDAVERRSHAEAEELRWTPQWPDDS</sequence>
<dbReference type="KEGG" id="dsc:ABOD76_19820"/>
<dbReference type="RefSeq" id="WP_350243685.1">
    <property type="nucleotide sequence ID" value="NZ_CP158299.1"/>
</dbReference>
<proteinExistence type="predicted"/>
<accession>A0AAU7UBA6</accession>
<dbReference type="EMBL" id="CP158299">
    <property type="protein sequence ID" value="XBV85645.1"/>
    <property type="molecule type" value="Genomic_DNA"/>
</dbReference>
<gene>
    <name evidence="1" type="ORF">ABOD76_19820</name>
</gene>
<evidence type="ECO:0008006" key="2">
    <source>
        <dbReference type="Google" id="ProtNLM"/>
    </source>
</evidence>
<name>A0AAU7UBA6_9DEIO</name>